<name>A0A4C1WEG2_EUMVA</name>
<comment type="caution">
    <text evidence="1">The sequence shown here is derived from an EMBL/GenBank/DDBJ whole genome shotgun (WGS) entry which is preliminary data.</text>
</comment>
<accession>A0A4C1WEG2</accession>
<evidence type="ECO:0000313" key="1">
    <source>
        <dbReference type="EMBL" id="GBP48819.1"/>
    </source>
</evidence>
<organism evidence="1 2">
    <name type="scientific">Eumeta variegata</name>
    <name type="common">Bagworm moth</name>
    <name type="synonym">Eumeta japonica</name>
    <dbReference type="NCBI Taxonomy" id="151549"/>
    <lineage>
        <taxon>Eukaryota</taxon>
        <taxon>Metazoa</taxon>
        <taxon>Ecdysozoa</taxon>
        <taxon>Arthropoda</taxon>
        <taxon>Hexapoda</taxon>
        <taxon>Insecta</taxon>
        <taxon>Pterygota</taxon>
        <taxon>Neoptera</taxon>
        <taxon>Endopterygota</taxon>
        <taxon>Lepidoptera</taxon>
        <taxon>Glossata</taxon>
        <taxon>Ditrysia</taxon>
        <taxon>Tineoidea</taxon>
        <taxon>Psychidae</taxon>
        <taxon>Oiketicinae</taxon>
        <taxon>Eumeta</taxon>
    </lineage>
</organism>
<keyword evidence="2" id="KW-1185">Reference proteome</keyword>
<proteinExistence type="predicted"/>
<reference evidence="1 2" key="1">
    <citation type="journal article" date="2019" name="Commun. Biol.">
        <title>The bagworm genome reveals a unique fibroin gene that provides high tensile strength.</title>
        <authorList>
            <person name="Kono N."/>
            <person name="Nakamura H."/>
            <person name="Ohtoshi R."/>
            <person name="Tomita M."/>
            <person name="Numata K."/>
            <person name="Arakawa K."/>
        </authorList>
    </citation>
    <scope>NUCLEOTIDE SEQUENCE [LARGE SCALE GENOMIC DNA]</scope>
</reference>
<gene>
    <name evidence="1" type="ORF">EVAR_8427_1</name>
</gene>
<dbReference type="EMBL" id="BGZK01000531">
    <property type="protein sequence ID" value="GBP48819.1"/>
    <property type="molecule type" value="Genomic_DNA"/>
</dbReference>
<dbReference type="AlphaFoldDB" id="A0A4C1WEG2"/>
<evidence type="ECO:0000313" key="2">
    <source>
        <dbReference type="Proteomes" id="UP000299102"/>
    </source>
</evidence>
<sequence length="91" mass="9635">MGLQRTDEFSGVAVFMGGDNHLLSGGSQARLLVETGIKNPEKPSVHLMGGRRTPRHAVHGCYSRTFLPAAVMGSTSCNLPIATSTCGFCEL</sequence>
<dbReference type="Proteomes" id="UP000299102">
    <property type="component" value="Unassembled WGS sequence"/>
</dbReference>
<protein>
    <submittedName>
        <fullName evidence="1">Uncharacterized protein</fullName>
    </submittedName>
</protein>